<proteinExistence type="predicted"/>
<gene>
    <name evidence="2" type="ORF">GN958_ATG17204</name>
</gene>
<evidence type="ECO:0000313" key="3">
    <source>
        <dbReference type="Proteomes" id="UP000704712"/>
    </source>
</evidence>
<dbReference type="Proteomes" id="UP000704712">
    <property type="component" value="Unassembled WGS sequence"/>
</dbReference>
<sequence length="79" mass="8604">MVSTRSSPRNSIPMVGMPTRRQAITPKRARRPRTRIQLADDDDGVNENDEIAVSSGVVVAAMRPALRDPADDSDSDNQA</sequence>
<organism evidence="2 3">
    <name type="scientific">Phytophthora infestans</name>
    <name type="common">Potato late blight agent</name>
    <name type="synonym">Botrytis infestans</name>
    <dbReference type="NCBI Taxonomy" id="4787"/>
    <lineage>
        <taxon>Eukaryota</taxon>
        <taxon>Sar</taxon>
        <taxon>Stramenopiles</taxon>
        <taxon>Oomycota</taxon>
        <taxon>Peronosporomycetes</taxon>
        <taxon>Peronosporales</taxon>
        <taxon>Peronosporaceae</taxon>
        <taxon>Phytophthora</taxon>
    </lineage>
</organism>
<accession>A0A8S9U3C3</accession>
<name>A0A8S9U3C3_PHYIN</name>
<feature type="region of interest" description="Disordered" evidence="1">
    <location>
        <begin position="1"/>
        <end position="31"/>
    </location>
</feature>
<dbReference type="AlphaFoldDB" id="A0A8S9U3C3"/>
<evidence type="ECO:0000313" key="2">
    <source>
        <dbReference type="EMBL" id="KAF4133867.1"/>
    </source>
</evidence>
<protein>
    <submittedName>
        <fullName evidence="2">Uncharacterized protein</fullName>
    </submittedName>
</protein>
<feature type="compositionally biased region" description="Polar residues" evidence="1">
    <location>
        <begin position="1"/>
        <end position="10"/>
    </location>
</feature>
<dbReference type="EMBL" id="JAACNO010002359">
    <property type="protein sequence ID" value="KAF4133867.1"/>
    <property type="molecule type" value="Genomic_DNA"/>
</dbReference>
<evidence type="ECO:0000256" key="1">
    <source>
        <dbReference type="SAM" id="MobiDB-lite"/>
    </source>
</evidence>
<reference evidence="2" key="1">
    <citation type="submission" date="2020-03" db="EMBL/GenBank/DDBJ databases">
        <title>Hybrid Assembly of Korean Phytophthora infestans isolates.</title>
        <authorList>
            <person name="Prokchorchik M."/>
            <person name="Lee Y."/>
            <person name="Seo J."/>
            <person name="Cho J.-H."/>
            <person name="Park Y.-E."/>
            <person name="Jang D.-C."/>
            <person name="Im J.-S."/>
            <person name="Choi J.-G."/>
            <person name="Park H.-J."/>
            <person name="Lee G.-B."/>
            <person name="Lee Y.-G."/>
            <person name="Hong S.-Y."/>
            <person name="Cho K."/>
            <person name="Sohn K.H."/>
        </authorList>
    </citation>
    <scope>NUCLEOTIDE SEQUENCE</scope>
    <source>
        <strain evidence="2">KR_2_A2</strain>
    </source>
</reference>
<comment type="caution">
    <text evidence="2">The sequence shown here is derived from an EMBL/GenBank/DDBJ whole genome shotgun (WGS) entry which is preliminary data.</text>
</comment>